<proteinExistence type="predicted"/>
<dbReference type="Proteomes" id="UP000004348">
    <property type="component" value="Chromosome"/>
</dbReference>
<comment type="caution">
    <text evidence="1">The sequence shown here is derived from an EMBL/GenBank/DDBJ whole genome shotgun (WGS) entry which is preliminary data.</text>
</comment>
<dbReference type="EMBL" id="AEGP01000022">
    <property type="protein sequence ID" value="EGG42760.1"/>
    <property type="molecule type" value="Genomic_DNA"/>
</dbReference>
<name>F3KIL6_9ARCH</name>
<dbReference type="HOGENOM" id="CLU_1987516_0_0_2"/>
<dbReference type="AlphaFoldDB" id="F3KIL6"/>
<evidence type="ECO:0000313" key="1">
    <source>
        <dbReference type="EMBL" id="EGG42760.1"/>
    </source>
</evidence>
<organism evidence="1">
    <name type="scientific">Candidatus Nitrosarchaeum limnium SFB1</name>
    <dbReference type="NCBI Taxonomy" id="886738"/>
    <lineage>
        <taxon>Archaea</taxon>
        <taxon>Nitrososphaerota</taxon>
        <taxon>Nitrososphaeria</taxon>
        <taxon>Nitrosopumilales</taxon>
        <taxon>Nitrosopumilaceae</taxon>
        <taxon>Nitrosarchaeum</taxon>
    </lineage>
</organism>
<dbReference type="STRING" id="886738.Nlim_0315"/>
<protein>
    <submittedName>
        <fullName evidence="1">Uncharacterized protein</fullName>
    </submittedName>
</protein>
<accession>F3KIL6</accession>
<gene>
    <name evidence="1" type="ORF">Nlim_0315</name>
</gene>
<dbReference type="PATRIC" id="fig|886738.10.peg.364"/>
<reference evidence="1" key="1">
    <citation type="journal article" date="2011" name="PLoS ONE">
        <title>Genome of a low-salinity ammonia-oxidizing archaeon determined by single-cell and metagenomic analysis.</title>
        <authorList>
            <person name="Blainey P.C."/>
            <person name="Mosier A.C."/>
            <person name="Potanina A."/>
            <person name="Francis C.A."/>
            <person name="Quake S.R."/>
        </authorList>
    </citation>
    <scope>NUCLEOTIDE SEQUENCE [LARGE SCALE GENOMIC DNA]</scope>
    <source>
        <strain evidence="1">SFB1</strain>
    </source>
</reference>
<sequence length="125" mass="14562">MSTVGLYRVLRQGFEDVKITQALDMLLVDRKNEFRELYGVLLKTPKSITPLPDSEYFILNFCLEVNEAFQTWSGQKSLSITSPQKALTILRQLSRDKTTMNQLAHLLNISYTLAEEFKEIYRRLK</sequence>